<proteinExistence type="predicted"/>
<dbReference type="Proteomes" id="UP000266841">
    <property type="component" value="Unassembled WGS sequence"/>
</dbReference>
<feature type="compositionally biased region" description="Low complexity" evidence="1">
    <location>
        <begin position="122"/>
        <end position="131"/>
    </location>
</feature>
<feature type="region of interest" description="Disordered" evidence="1">
    <location>
        <begin position="97"/>
        <end position="131"/>
    </location>
</feature>
<accession>K0T4D5</accession>
<name>K0T4D5_THAOC</name>
<dbReference type="EMBL" id="AGNL01016235">
    <property type="protein sequence ID" value="EJK65182.1"/>
    <property type="molecule type" value="Genomic_DNA"/>
</dbReference>
<comment type="caution">
    <text evidence="2">The sequence shown here is derived from an EMBL/GenBank/DDBJ whole genome shotgun (WGS) entry which is preliminary data.</text>
</comment>
<evidence type="ECO:0000256" key="1">
    <source>
        <dbReference type="SAM" id="MobiDB-lite"/>
    </source>
</evidence>
<evidence type="ECO:0000313" key="3">
    <source>
        <dbReference type="Proteomes" id="UP000266841"/>
    </source>
</evidence>
<feature type="non-terminal residue" evidence="2">
    <location>
        <position position="1"/>
    </location>
</feature>
<sequence length="131" mass="13621">QRGEDDRPLADEDVAAQAAFWRAASVFAGGRTPTGNDEDGHLALCGISEGVAGSFCDILNWHAVSCWGEGAEAVIRAEVANGGDDVLRGRVAVVRFTGGGTPRTAPRGSRTGRSRPPPRRPGTPSSGPRRG</sequence>
<gene>
    <name evidence="2" type="ORF">THAOC_13993</name>
</gene>
<reference evidence="2 3" key="1">
    <citation type="journal article" date="2012" name="Genome Biol.">
        <title>Genome and low-iron response of an oceanic diatom adapted to chronic iron limitation.</title>
        <authorList>
            <person name="Lommer M."/>
            <person name="Specht M."/>
            <person name="Roy A.S."/>
            <person name="Kraemer L."/>
            <person name="Andreson R."/>
            <person name="Gutowska M.A."/>
            <person name="Wolf J."/>
            <person name="Bergner S.V."/>
            <person name="Schilhabel M.B."/>
            <person name="Klostermeier U.C."/>
            <person name="Beiko R.G."/>
            <person name="Rosenstiel P."/>
            <person name="Hippler M."/>
            <person name="Laroche J."/>
        </authorList>
    </citation>
    <scope>NUCLEOTIDE SEQUENCE [LARGE SCALE GENOMIC DNA]</scope>
    <source>
        <strain evidence="2 3">CCMP1005</strain>
    </source>
</reference>
<organism evidence="2 3">
    <name type="scientific">Thalassiosira oceanica</name>
    <name type="common">Marine diatom</name>
    <dbReference type="NCBI Taxonomy" id="159749"/>
    <lineage>
        <taxon>Eukaryota</taxon>
        <taxon>Sar</taxon>
        <taxon>Stramenopiles</taxon>
        <taxon>Ochrophyta</taxon>
        <taxon>Bacillariophyta</taxon>
        <taxon>Coscinodiscophyceae</taxon>
        <taxon>Thalassiosirophycidae</taxon>
        <taxon>Thalassiosirales</taxon>
        <taxon>Thalassiosiraceae</taxon>
        <taxon>Thalassiosira</taxon>
    </lineage>
</organism>
<evidence type="ECO:0000313" key="2">
    <source>
        <dbReference type="EMBL" id="EJK65182.1"/>
    </source>
</evidence>
<protein>
    <submittedName>
        <fullName evidence="2">Uncharacterized protein</fullName>
    </submittedName>
</protein>
<keyword evidence="3" id="KW-1185">Reference proteome</keyword>
<dbReference type="AlphaFoldDB" id="K0T4D5"/>